<gene>
    <name evidence="1" type="ORF">MHIP_10330</name>
</gene>
<dbReference type="Proteomes" id="UP000465304">
    <property type="component" value="Unassembled WGS sequence"/>
</dbReference>
<reference evidence="1 2" key="1">
    <citation type="journal article" date="2019" name="Emerg. Microbes Infect.">
        <title>Comprehensive subspecies identification of 175 nontuberculous mycobacteria species based on 7547 genomic profiles.</title>
        <authorList>
            <person name="Matsumoto Y."/>
            <person name="Kinjo T."/>
            <person name="Motooka D."/>
            <person name="Nabeya D."/>
            <person name="Jung N."/>
            <person name="Uechi K."/>
            <person name="Horii T."/>
            <person name="Iida T."/>
            <person name="Fujita J."/>
            <person name="Nakamura S."/>
        </authorList>
    </citation>
    <scope>NUCLEOTIDE SEQUENCE [LARGE SCALE GENOMIC DNA]</scope>
    <source>
        <strain evidence="1 2">JCM 30996</strain>
    </source>
</reference>
<evidence type="ECO:0000313" key="2">
    <source>
        <dbReference type="Proteomes" id="UP000465304"/>
    </source>
</evidence>
<keyword evidence="2" id="KW-1185">Reference proteome</keyword>
<accession>A0A7I9ZHQ9</accession>
<organism evidence="1 2">
    <name type="scientific">Mycolicibacterium hippocampi</name>
    <dbReference type="NCBI Taxonomy" id="659824"/>
    <lineage>
        <taxon>Bacteria</taxon>
        <taxon>Bacillati</taxon>
        <taxon>Actinomycetota</taxon>
        <taxon>Actinomycetes</taxon>
        <taxon>Mycobacteriales</taxon>
        <taxon>Mycobacteriaceae</taxon>
        <taxon>Mycolicibacterium</taxon>
    </lineage>
</organism>
<dbReference type="AlphaFoldDB" id="A0A7I9ZHQ9"/>
<sequence>MQLSSTAAIAGLGALSRPAGPYRRQLPVPTHAFSVGDHCDEPMTGAQHSNLHMLAREAGQEVPGDAMKAQASELIDDLRQHTGRSE</sequence>
<dbReference type="EMBL" id="BLLB01000002">
    <property type="protein sequence ID" value="GFH00550.1"/>
    <property type="molecule type" value="Genomic_DNA"/>
</dbReference>
<proteinExistence type="predicted"/>
<dbReference type="InterPro" id="IPR021425">
    <property type="entry name" value="DUF3072"/>
</dbReference>
<evidence type="ECO:0000313" key="1">
    <source>
        <dbReference type="EMBL" id="GFH00550.1"/>
    </source>
</evidence>
<dbReference type="Pfam" id="PF11272">
    <property type="entry name" value="DUF3072"/>
    <property type="match status" value="1"/>
</dbReference>
<comment type="caution">
    <text evidence="1">The sequence shown here is derived from an EMBL/GenBank/DDBJ whole genome shotgun (WGS) entry which is preliminary data.</text>
</comment>
<name>A0A7I9ZHQ9_9MYCO</name>
<protein>
    <submittedName>
        <fullName evidence="1">Uncharacterized protein</fullName>
    </submittedName>
</protein>